<feature type="domain" description="DUF3786" evidence="1">
    <location>
        <begin position="90"/>
        <end position="218"/>
    </location>
</feature>
<evidence type="ECO:0000259" key="1">
    <source>
        <dbReference type="Pfam" id="PF12654"/>
    </source>
</evidence>
<dbReference type="EMBL" id="JACHEN010000006">
    <property type="protein sequence ID" value="MBB6215180.1"/>
    <property type="molecule type" value="Genomic_DNA"/>
</dbReference>
<dbReference type="InterPro" id="IPR024264">
    <property type="entry name" value="DUF3786"/>
</dbReference>
<evidence type="ECO:0000313" key="2">
    <source>
        <dbReference type="EMBL" id="MBB6215180.1"/>
    </source>
</evidence>
<comment type="caution">
    <text evidence="2">The sequence shown here is derived from an EMBL/GenBank/DDBJ whole genome shotgun (WGS) entry which is preliminary data.</text>
</comment>
<protein>
    <recommendedName>
        <fullName evidence="1">DUF3786 domain-containing protein</fullName>
    </recommendedName>
</protein>
<gene>
    <name evidence="2" type="ORF">HNQ80_001269</name>
</gene>
<organism evidence="2 3">
    <name type="scientific">Anaerosolibacter carboniphilus</name>
    <dbReference type="NCBI Taxonomy" id="1417629"/>
    <lineage>
        <taxon>Bacteria</taxon>
        <taxon>Bacillati</taxon>
        <taxon>Bacillota</taxon>
        <taxon>Clostridia</taxon>
        <taxon>Peptostreptococcales</taxon>
        <taxon>Thermotaleaceae</taxon>
        <taxon>Anaerosolibacter</taxon>
    </lineage>
</organism>
<dbReference type="Proteomes" id="UP000579281">
    <property type="component" value="Unassembled WGS sequence"/>
</dbReference>
<keyword evidence="3" id="KW-1185">Reference proteome</keyword>
<proteinExistence type="predicted"/>
<sequence>MDEKKSNYQLCYEGLCKAFAKYNPGEMAQKSGAEYDAEKGLFRLWVLDKEYLISYPSGDITLRDREKENVSHQDESVLEKMLILRDTDEMLFEKMLILSYLHRATKSLPAYRWVSYRELKGAGVYYDAFARYGIKPLAEFFGEKGDLFLKAGYELGAERVTMGDIGLKFNVLPNIPIVLVLWLGDEEFKASASILFDYGATEEIHVEDLASLGPWLVRQVIKAAKR</sequence>
<dbReference type="AlphaFoldDB" id="A0A841KT23"/>
<name>A0A841KT23_9FIRM</name>
<dbReference type="RefSeq" id="WP_184309248.1">
    <property type="nucleotide sequence ID" value="NZ_JACHEN010000006.1"/>
</dbReference>
<accession>A0A841KT23</accession>
<evidence type="ECO:0000313" key="3">
    <source>
        <dbReference type="Proteomes" id="UP000579281"/>
    </source>
</evidence>
<reference evidence="2 3" key="1">
    <citation type="submission" date="2020-08" db="EMBL/GenBank/DDBJ databases">
        <title>Genomic Encyclopedia of Type Strains, Phase IV (KMG-IV): sequencing the most valuable type-strain genomes for metagenomic binning, comparative biology and taxonomic classification.</title>
        <authorList>
            <person name="Goeker M."/>
        </authorList>
    </citation>
    <scope>NUCLEOTIDE SEQUENCE [LARGE SCALE GENOMIC DNA]</scope>
    <source>
        <strain evidence="2 3">DSM 103526</strain>
    </source>
</reference>
<dbReference type="Pfam" id="PF12654">
    <property type="entry name" value="DUF3786"/>
    <property type="match status" value="1"/>
</dbReference>